<dbReference type="Gene3D" id="1.10.260.40">
    <property type="entry name" value="lambda repressor-like DNA-binding domains"/>
    <property type="match status" value="1"/>
</dbReference>
<evidence type="ECO:0000256" key="1">
    <source>
        <dbReference type="SAM" id="Coils"/>
    </source>
</evidence>
<evidence type="ECO:0000313" key="4">
    <source>
        <dbReference type="Proteomes" id="UP000298471"/>
    </source>
</evidence>
<gene>
    <name evidence="3" type="ORF">E5K02_05555</name>
</gene>
<feature type="coiled-coil region" evidence="1">
    <location>
        <begin position="86"/>
        <end position="113"/>
    </location>
</feature>
<feature type="domain" description="HTH cro/C1-type" evidence="2">
    <location>
        <begin position="9"/>
        <end position="51"/>
    </location>
</feature>
<dbReference type="GO" id="GO:0003677">
    <property type="term" value="F:DNA binding"/>
    <property type="evidence" value="ECO:0007669"/>
    <property type="project" value="InterPro"/>
</dbReference>
<sequence>MANLSSEGNLRQLLGLTQLELAEHLRISRDLLAQVEINRRHLPTPALIRLAPMLTLLHSAGGGVSTAPPLADVETNPQHPDAAPGLEDVRQRLRQCQHEADTARYQLEKLRQQALPFRRRIVVLTPLLAALPPPPPEGSPDPDARDRRWYTDLLADARWKLTRFGAVPQAQLDARIQALDLEIAALQRLLPPGNS</sequence>
<dbReference type="CDD" id="cd00093">
    <property type="entry name" value="HTH_XRE"/>
    <property type="match status" value="1"/>
</dbReference>
<evidence type="ECO:0000259" key="2">
    <source>
        <dbReference type="PROSITE" id="PS50943"/>
    </source>
</evidence>
<dbReference type="EMBL" id="SRMB01000001">
    <property type="protein sequence ID" value="TGE28928.1"/>
    <property type="molecule type" value="Genomic_DNA"/>
</dbReference>
<dbReference type="SUPFAM" id="SSF47413">
    <property type="entry name" value="lambda repressor-like DNA-binding domains"/>
    <property type="match status" value="1"/>
</dbReference>
<comment type="caution">
    <text evidence="3">The sequence shown here is derived from an EMBL/GenBank/DDBJ whole genome shotgun (WGS) entry which is preliminary data.</text>
</comment>
<protein>
    <submittedName>
        <fullName evidence="3">XRE family transcriptional regulator</fullName>
    </submittedName>
</protein>
<keyword evidence="4" id="KW-1185">Reference proteome</keyword>
<keyword evidence="1" id="KW-0175">Coiled coil</keyword>
<dbReference type="PROSITE" id="PS50943">
    <property type="entry name" value="HTH_CROC1"/>
    <property type="match status" value="1"/>
</dbReference>
<dbReference type="OrthoDB" id="886888at2"/>
<dbReference type="InterPro" id="IPR001387">
    <property type="entry name" value="Cro/C1-type_HTH"/>
</dbReference>
<dbReference type="Proteomes" id="UP000298471">
    <property type="component" value="Unassembled WGS sequence"/>
</dbReference>
<dbReference type="InterPro" id="IPR010982">
    <property type="entry name" value="Lambda_DNA-bd_dom_sf"/>
</dbReference>
<evidence type="ECO:0000313" key="3">
    <source>
        <dbReference type="EMBL" id="TGE28928.1"/>
    </source>
</evidence>
<accession>A0A4Z0QFV7</accession>
<dbReference type="AlphaFoldDB" id="A0A4Z0QFV7"/>
<reference evidence="3 4" key="1">
    <citation type="submission" date="2019-04" db="EMBL/GenBank/DDBJ databases">
        <authorList>
            <person name="Feng G."/>
            <person name="Zhang J."/>
            <person name="Zhu H."/>
        </authorList>
    </citation>
    <scope>NUCLEOTIDE SEQUENCE [LARGE SCALE GENOMIC DNA]</scope>
    <source>
        <strain evidence="3 4">9PBR-1</strain>
    </source>
</reference>
<dbReference type="RefSeq" id="WP_135392861.1">
    <property type="nucleotide sequence ID" value="NZ_SRMB01000001.1"/>
</dbReference>
<organism evidence="3 4">
    <name type="scientific">Hymenobacter metallicola</name>
    <dbReference type="NCBI Taxonomy" id="2563114"/>
    <lineage>
        <taxon>Bacteria</taxon>
        <taxon>Pseudomonadati</taxon>
        <taxon>Bacteroidota</taxon>
        <taxon>Cytophagia</taxon>
        <taxon>Cytophagales</taxon>
        <taxon>Hymenobacteraceae</taxon>
        <taxon>Hymenobacter</taxon>
    </lineage>
</organism>
<proteinExistence type="predicted"/>
<name>A0A4Z0QFV7_9BACT</name>